<name>A0A383EX85_9ZZZZ</name>
<dbReference type="EMBL" id="UINC01229472">
    <property type="protein sequence ID" value="SVE61194.1"/>
    <property type="molecule type" value="Genomic_DNA"/>
</dbReference>
<dbReference type="InterPro" id="IPR004165">
    <property type="entry name" value="CoA_trans_fam_I"/>
</dbReference>
<evidence type="ECO:0008006" key="2">
    <source>
        <dbReference type="Google" id="ProtNLM"/>
    </source>
</evidence>
<dbReference type="Pfam" id="PF01144">
    <property type="entry name" value="CoA_trans"/>
    <property type="match status" value="1"/>
</dbReference>
<feature type="non-terminal residue" evidence="1">
    <location>
        <position position="89"/>
    </location>
</feature>
<sequence length="89" mass="9172">MNLCSSDEAIRQIPDGATIASSGMLGAQHPEALSAALEQRFIETGGPTGLTLLSCAAQGDGDSRGLNHLAHVGLVKRVISGHWGLVPKL</sequence>
<gene>
    <name evidence="1" type="ORF">METZ01_LOCUS514048</name>
</gene>
<proteinExistence type="predicted"/>
<protein>
    <recommendedName>
        <fullName evidence="2">Acyl CoA:acetate/3-ketoacid CoA transferase</fullName>
    </recommendedName>
</protein>
<dbReference type="InterPro" id="IPR037171">
    <property type="entry name" value="NagB/RpiA_transferase-like"/>
</dbReference>
<dbReference type="Gene3D" id="3.40.1080.10">
    <property type="entry name" value="Glutaconate Coenzyme A-transferase"/>
    <property type="match status" value="1"/>
</dbReference>
<reference evidence="1" key="1">
    <citation type="submission" date="2018-05" db="EMBL/GenBank/DDBJ databases">
        <authorList>
            <person name="Lanie J.A."/>
            <person name="Ng W.-L."/>
            <person name="Kazmierczak K.M."/>
            <person name="Andrzejewski T.M."/>
            <person name="Davidsen T.M."/>
            <person name="Wayne K.J."/>
            <person name="Tettelin H."/>
            <person name="Glass J.I."/>
            <person name="Rusch D."/>
            <person name="Podicherti R."/>
            <person name="Tsui H.-C.T."/>
            <person name="Winkler M.E."/>
        </authorList>
    </citation>
    <scope>NUCLEOTIDE SEQUENCE</scope>
</reference>
<accession>A0A383EX85</accession>
<dbReference type="SUPFAM" id="SSF100950">
    <property type="entry name" value="NagB/RpiA/CoA transferase-like"/>
    <property type="match status" value="1"/>
</dbReference>
<dbReference type="GO" id="GO:0008410">
    <property type="term" value="F:CoA-transferase activity"/>
    <property type="evidence" value="ECO:0007669"/>
    <property type="project" value="InterPro"/>
</dbReference>
<evidence type="ECO:0000313" key="1">
    <source>
        <dbReference type="EMBL" id="SVE61194.1"/>
    </source>
</evidence>
<organism evidence="1">
    <name type="scientific">marine metagenome</name>
    <dbReference type="NCBI Taxonomy" id="408172"/>
    <lineage>
        <taxon>unclassified sequences</taxon>
        <taxon>metagenomes</taxon>
        <taxon>ecological metagenomes</taxon>
    </lineage>
</organism>
<dbReference type="AlphaFoldDB" id="A0A383EX85"/>
<dbReference type="PANTHER" id="PTHR43293">
    <property type="entry name" value="ACETATE COA-TRANSFERASE YDIF"/>
    <property type="match status" value="1"/>
</dbReference>
<dbReference type="PANTHER" id="PTHR43293:SF1">
    <property type="entry name" value="ACETATE COA-TRANSFERASE YDIF"/>
    <property type="match status" value="1"/>
</dbReference>